<evidence type="ECO:0000313" key="2">
    <source>
        <dbReference type="EMBL" id="SDX94985.1"/>
    </source>
</evidence>
<evidence type="ECO:0000256" key="1">
    <source>
        <dbReference type="SAM" id="Phobius"/>
    </source>
</evidence>
<organism evidence="2 3">
    <name type="scientific">Aidingimonas halophila</name>
    <dbReference type="NCBI Taxonomy" id="574349"/>
    <lineage>
        <taxon>Bacteria</taxon>
        <taxon>Pseudomonadati</taxon>
        <taxon>Pseudomonadota</taxon>
        <taxon>Gammaproteobacteria</taxon>
        <taxon>Oceanospirillales</taxon>
        <taxon>Halomonadaceae</taxon>
        <taxon>Aidingimonas</taxon>
    </lineage>
</organism>
<keyword evidence="1" id="KW-0472">Membrane</keyword>
<dbReference type="STRING" id="574349.SAMN05443545_108158"/>
<gene>
    <name evidence="2" type="ORF">SAMN05443545_108158</name>
</gene>
<dbReference type="EMBL" id="FNNI01000008">
    <property type="protein sequence ID" value="SDX94985.1"/>
    <property type="molecule type" value="Genomic_DNA"/>
</dbReference>
<dbReference type="RefSeq" id="WP_092571550.1">
    <property type="nucleotide sequence ID" value="NZ_BMXH01000018.1"/>
</dbReference>
<evidence type="ECO:0008006" key="4">
    <source>
        <dbReference type="Google" id="ProtNLM"/>
    </source>
</evidence>
<dbReference type="OrthoDB" id="7063120at2"/>
<name>A0A1H3FVY1_9GAMM</name>
<feature type="transmembrane region" description="Helical" evidence="1">
    <location>
        <begin position="97"/>
        <end position="116"/>
    </location>
</feature>
<reference evidence="2 3" key="1">
    <citation type="submission" date="2016-10" db="EMBL/GenBank/DDBJ databases">
        <authorList>
            <person name="de Groot N.N."/>
        </authorList>
    </citation>
    <scope>NUCLEOTIDE SEQUENCE [LARGE SCALE GENOMIC DNA]</scope>
    <source>
        <strain evidence="2 3">DSM 19219</strain>
    </source>
</reference>
<accession>A0A1H3FVY1</accession>
<keyword evidence="1" id="KW-0812">Transmembrane</keyword>
<feature type="transmembrane region" description="Helical" evidence="1">
    <location>
        <begin position="128"/>
        <end position="150"/>
    </location>
</feature>
<keyword evidence="3" id="KW-1185">Reference proteome</keyword>
<proteinExistence type="predicted"/>
<dbReference type="AlphaFoldDB" id="A0A1H3FVY1"/>
<keyword evidence="1" id="KW-1133">Transmembrane helix</keyword>
<dbReference type="Proteomes" id="UP000198500">
    <property type="component" value="Unassembled WGS sequence"/>
</dbReference>
<evidence type="ECO:0000313" key="3">
    <source>
        <dbReference type="Proteomes" id="UP000198500"/>
    </source>
</evidence>
<feature type="transmembrane region" description="Helical" evidence="1">
    <location>
        <begin position="22"/>
        <end position="43"/>
    </location>
</feature>
<feature type="transmembrane region" description="Helical" evidence="1">
    <location>
        <begin position="64"/>
        <end position="85"/>
    </location>
</feature>
<sequence>MTGLLELLAQTTLAEWIRLSRWGYAIVNTLHVLGIALLVGAIVPLDLRLMGWRRGIEPHELAGLLQPIAIIGLVVAMAMGGLLFLADPVDYAAMPLFQLKLVCIGLALINALVLNLGPGLTGASAAFLARAGTASLLLWLATLGAGRFLAFVQ</sequence>
<protein>
    <recommendedName>
        <fullName evidence="4">DUF2214 domain-containing protein</fullName>
    </recommendedName>
</protein>